<protein>
    <submittedName>
        <fullName evidence="2">Malto-oligosyltrehalose synthase</fullName>
    </submittedName>
</protein>
<gene>
    <name evidence="2" type="primary">treY</name>
    <name evidence="2" type="ORF">GCM10009754_76990</name>
</gene>
<keyword evidence="3" id="KW-1185">Reference proteome</keyword>
<dbReference type="Proteomes" id="UP001501116">
    <property type="component" value="Unassembled WGS sequence"/>
</dbReference>
<dbReference type="PANTHER" id="PTHR10357:SF216">
    <property type="entry name" value="MALTOOLIGOSYL TREHALOSE SYNTHASE-RELATED"/>
    <property type="match status" value="1"/>
</dbReference>
<evidence type="ECO:0000313" key="3">
    <source>
        <dbReference type="Proteomes" id="UP001501116"/>
    </source>
</evidence>
<dbReference type="PANTHER" id="PTHR10357">
    <property type="entry name" value="ALPHA-AMYLASE FAMILY MEMBER"/>
    <property type="match status" value="1"/>
</dbReference>
<proteinExistence type="predicted"/>
<dbReference type="RefSeq" id="WP_344430250.1">
    <property type="nucleotide sequence ID" value="NZ_BAAANN010000046.1"/>
</dbReference>
<dbReference type="Gene3D" id="3.20.20.80">
    <property type="entry name" value="Glycosidases"/>
    <property type="match status" value="1"/>
</dbReference>
<accession>A0ABP5DWJ1</accession>
<evidence type="ECO:0000259" key="1">
    <source>
        <dbReference type="SMART" id="SM00642"/>
    </source>
</evidence>
<dbReference type="InterPro" id="IPR013797">
    <property type="entry name" value="Maltooligo_trehalose_synth_4"/>
</dbReference>
<evidence type="ECO:0000313" key="2">
    <source>
        <dbReference type="EMBL" id="GAA1987514.1"/>
    </source>
</evidence>
<dbReference type="InterPro" id="IPR012767">
    <property type="entry name" value="Trehalose_TreY"/>
</dbReference>
<dbReference type="SMART" id="SM00642">
    <property type="entry name" value="Aamy"/>
    <property type="match status" value="1"/>
</dbReference>
<dbReference type="Gene3D" id="1.10.150.200">
    <property type="entry name" value="Maltooligosyl trehalose synthase, domain 3"/>
    <property type="match status" value="1"/>
</dbReference>
<dbReference type="Gene3D" id="3.30.1590.10">
    <property type="entry name" value="Maltooligosyl trehalose synthase, domain 2"/>
    <property type="match status" value="1"/>
</dbReference>
<sequence>MSDLANEPKTSRGPASTYRVQLRPEFDFAAAAGIVEYLRELGVGALYTSPILDATPGSTHGYDVVDPTRARPELGGEEGRAALAARLRDADMGFVVDVVPNHMSVEVPAANRWWSDVLRHGRDSAYAHYFDIDWSRGRLLLPVLGDDAAVAELTVDGDELVYHDHRFPLAPGTENGTPQEVHARQHYELIDWRRGNTELNYRRFFDITTLAAVRVEDPGVFQATHGEVLRWVAAGEVTGLRIDHPDGLADPGAYMRRLREAAPDAWLVVEKILHPNEDLPQTWPVDGTTGYDALRELAGVFVDPVSEPDFTALAEELGVHTDYHDVEETARRLVTDGILVAEVRRIAALLSAVDTGAARSAVAEVMIAFGVYRSYLPEGEPNWAAAVARARKARPDVNAALDALDVAVRADPRGELATRIQQTSGMVVAKGTEDTTFYRFTRFAALNEVGGAPERFGVGVEEFHALAAAREAGRPATMTTLTTHDTKRSEDVRARLAVLSELPGEFAEAVERWTARRGIDEPSLNLLAWQTLVGAWPITPERLHDYLDKAAKESKLRTTWTDHDEEFERAVAAWPGEVLGDDELAAEIAAFVARVRGHGWSNSLGQKLLQLTSPGIPDVYQGTELWDLSLVDPDNRRAVGYETRREILSRVVAGELPEVDDTGAVKLLVVHRALTLRRDRPELFRGYRALRAEGAAASHALAFHRSEDLIVVVTRLPVGLEASGGWRDTALPLPEGTWTDVLTGRRAGAALSTVLGRYPVALLVRGEP</sequence>
<dbReference type="NCBIfam" id="TIGR02401">
    <property type="entry name" value="trehalose_TreY"/>
    <property type="match status" value="1"/>
</dbReference>
<name>A0ABP5DWJ1_9PSEU</name>
<reference evidence="3" key="1">
    <citation type="journal article" date="2019" name="Int. J. Syst. Evol. Microbiol.">
        <title>The Global Catalogue of Microorganisms (GCM) 10K type strain sequencing project: providing services to taxonomists for standard genome sequencing and annotation.</title>
        <authorList>
            <consortium name="The Broad Institute Genomics Platform"/>
            <consortium name="The Broad Institute Genome Sequencing Center for Infectious Disease"/>
            <person name="Wu L."/>
            <person name="Ma J."/>
        </authorList>
    </citation>
    <scope>NUCLEOTIDE SEQUENCE [LARGE SCALE GENOMIC DNA]</scope>
    <source>
        <strain evidence="3">JCM 14545</strain>
    </source>
</reference>
<dbReference type="InterPro" id="IPR006047">
    <property type="entry name" value="GH13_cat_dom"/>
</dbReference>
<dbReference type="CDD" id="cd11336">
    <property type="entry name" value="AmyAc_MTSase"/>
    <property type="match status" value="1"/>
</dbReference>
<feature type="domain" description="Glycosyl hydrolase family 13 catalytic" evidence="1">
    <location>
        <begin position="14"/>
        <end position="391"/>
    </location>
</feature>
<dbReference type="Gene3D" id="1.10.10.470">
    <property type="entry name" value="Maltooligosyl trehalose synthase, domain 4"/>
    <property type="match status" value="1"/>
</dbReference>
<dbReference type="Pfam" id="PF00128">
    <property type="entry name" value="Alpha-amylase"/>
    <property type="match status" value="1"/>
</dbReference>
<organism evidence="2 3">
    <name type="scientific">Amycolatopsis minnesotensis</name>
    <dbReference type="NCBI Taxonomy" id="337894"/>
    <lineage>
        <taxon>Bacteria</taxon>
        <taxon>Bacillati</taxon>
        <taxon>Actinomycetota</taxon>
        <taxon>Actinomycetes</taxon>
        <taxon>Pseudonocardiales</taxon>
        <taxon>Pseudonocardiaceae</taxon>
        <taxon>Amycolatopsis</taxon>
    </lineage>
</organism>
<dbReference type="InterPro" id="IPR017853">
    <property type="entry name" value="GH"/>
</dbReference>
<comment type="caution">
    <text evidence="2">The sequence shown here is derived from an EMBL/GenBank/DDBJ whole genome shotgun (WGS) entry which is preliminary data.</text>
</comment>
<dbReference type="EMBL" id="BAAANN010000046">
    <property type="protein sequence ID" value="GAA1987514.1"/>
    <property type="molecule type" value="Genomic_DNA"/>
</dbReference>
<dbReference type="SUPFAM" id="SSF51445">
    <property type="entry name" value="(Trans)glycosidases"/>
    <property type="match status" value="1"/>
</dbReference>